<feature type="transmembrane region" description="Helical" evidence="1">
    <location>
        <begin position="134"/>
        <end position="152"/>
    </location>
</feature>
<sequence length="206" mass="21883">MVDDERSPTPEEVLRVIKEQNSATVRLLGGNPMLVYVPWGVAWLLGFTAYFLHLGLSGEPYAPISEGQALGVLMVGLIVAGAVSARGYARSSKLVRGDSSARGTMYGLAFFAGMMLMAIIAGRISPHLPPGESGLLWAGMSMMVVATLYMAGGAIWLNWPMFFAGVWVAVVNGVGVVLGAAWHALLMAVLVGGGFIVFGLWLRRRG</sequence>
<feature type="transmembrane region" description="Helical" evidence="1">
    <location>
        <begin position="184"/>
        <end position="202"/>
    </location>
</feature>
<evidence type="ECO:0000313" key="2">
    <source>
        <dbReference type="EMBL" id="MBF8190559.1"/>
    </source>
</evidence>
<keyword evidence="1" id="KW-0812">Transmembrane</keyword>
<dbReference type="EMBL" id="JADOGI010000126">
    <property type="protein sequence ID" value="MBF8190559.1"/>
    <property type="molecule type" value="Genomic_DNA"/>
</dbReference>
<accession>A0A931AHT1</accession>
<dbReference type="Proteomes" id="UP000605361">
    <property type="component" value="Unassembled WGS sequence"/>
</dbReference>
<dbReference type="AlphaFoldDB" id="A0A931AHT1"/>
<feature type="transmembrane region" description="Helical" evidence="1">
    <location>
        <begin position="68"/>
        <end position="89"/>
    </location>
</feature>
<gene>
    <name evidence="2" type="ORF">ITP53_33575</name>
</gene>
<evidence type="ECO:0000256" key="1">
    <source>
        <dbReference type="SAM" id="Phobius"/>
    </source>
</evidence>
<organism evidence="2 3">
    <name type="scientific">Nonomuraea cypriaca</name>
    <dbReference type="NCBI Taxonomy" id="1187855"/>
    <lineage>
        <taxon>Bacteria</taxon>
        <taxon>Bacillati</taxon>
        <taxon>Actinomycetota</taxon>
        <taxon>Actinomycetes</taxon>
        <taxon>Streptosporangiales</taxon>
        <taxon>Streptosporangiaceae</taxon>
        <taxon>Nonomuraea</taxon>
    </lineage>
</organism>
<evidence type="ECO:0000313" key="3">
    <source>
        <dbReference type="Proteomes" id="UP000605361"/>
    </source>
</evidence>
<protein>
    <submittedName>
        <fullName evidence="2">Transporter</fullName>
    </submittedName>
</protein>
<keyword evidence="1" id="KW-1133">Transmembrane helix</keyword>
<keyword evidence="3" id="KW-1185">Reference proteome</keyword>
<feature type="transmembrane region" description="Helical" evidence="1">
    <location>
        <begin position="34"/>
        <end position="56"/>
    </location>
</feature>
<reference evidence="2" key="1">
    <citation type="submission" date="2020-11" db="EMBL/GenBank/DDBJ databases">
        <title>Whole-genome analyses of Nonomuraea sp. K274.</title>
        <authorList>
            <person name="Veyisoglu A."/>
        </authorList>
    </citation>
    <scope>NUCLEOTIDE SEQUENCE</scope>
    <source>
        <strain evidence="2">K274</strain>
    </source>
</reference>
<feature type="transmembrane region" description="Helical" evidence="1">
    <location>
        <begin position="159"/>
        <end position="178"/>
    </location>
</feature>
<name>A0A931AHT1_9ACTN</name>
<proteinExistence type="predicted"/>
<dbReference type="RefSeq" id="WP_195899478.1">
    <property type="nucleotide sequence ID" value="NZ_JADOGI010000126.1"/>
</dbReference>
<keyword evidence="1" id="KW-0472">Membrane</keyword>
<comment type="caution">
    <text evidence="2">The sequence shown here is derived from an EMBL/GenBank/DDBJ whole genome shotgun (WGS) entry which is preliminary data.</text>
</comment>
<feature type="transmembrane region" description="Helical" evidence="1">
    <location>
        <begin position="101"/>
        <end position="122"/>
    </location>
</feature>